<dbReference type="InterPro" id="IPR013083">
    <property type="entry name" value="Znf_RING/FYVE/PHD"/>
</dbReference>
<dbReference type="EMBL" id="HBIR01006947">
    <property type="protein sequence ID" value="CAE0529122.1"/>
    <property type="molecule type" value="Transcribed_RNA"/>
</dbReference>
<feature type="region of interest" description="Disordered" evidence="1">
    <location>
        <begin position="1"/>
        <end position="40"/>
    </location>
</feature>
<dbReference type="Gene3D" id="3.30.40.10">
    <property type="entry name" value="Zinc/RING finger domain, C3HC4 (zinc finger)"/>
    <property type="match status" value="1"/>
</dbReference>
<organism evidence="2">
    <name type="scientific">Emiliania huxleyi</name>
    <name type="common">Coccolithophore</name>
    <name type="synonym">Pontosphaera huxleyi</name>
    <dbReference type="NCBI Taxonomy" id="2903"/>
    <lineage>
        <taxon>Eukaryota</taxon>
        <taxon>Haptista</taxon>
        <taxon>Haptophyta</taxon>
        <taxon>Prymnesiophyceae</taxon>
        <taxon>Isochrysidales</taxon>
        <taxon>Noelaerhabdaceae</taxon>
        <taxon>Emiliania</taxon>
    </lineage>
</organism>
<reference evidence="2" key="1">
    <citation type="submission" date="2021-01" db="EMBL/GenBank/DDBJ databases">
        <authorList>
            <person name="Corre E."/>
            <person name="Pelletier E."/>
            <person name="Niang G."/>
            <person name="Scheremetjew M."/>
            <person name="Finn R."/>
            <person name="Kale V."/>
            <person name="Holt S."/>
            <person name="Cochrane G."/>
            <person name="Meng A."/>
            <person name="Brown T."/>
            <person name="Cohen L."/>
        </authorList>
    </citation>
    <scope>NUCLEOTIDE SEQUENCE</scope>
    <source>
        <strain evidence="2">379</strain>
    </source>
</reference>
<proteinExistence type="predicted"/>
<protein>
    <recommendedName>
        <fullName evidence="3">RING-type domain-containing protein</fullName>
    </recommendedName>
</protein>
<evidence type="ECO:0008006" key="3">
    <source>
        <dbReference type="Google" id="ProtNLM"/>
    </source>
</evidence>
<accession>A0A6U8MN24</accession>
<name>A0A6U8MN24_EMIHU</name>
<gene>
    <name evidence="2" type="ORF">EHUX00137_LOCUS4750</name>
</gene>
<dbReference type="SUPFAM" id="SSF57850">
    <property type="entry name" value="RING/U-box"/>
    <property type="match status" value="1"/>
</dbReference>
<evidence type="ECO:0000256" key="1">
    <source>
        <dbReference type="SAM" id="MobiDB-lite"/>
    </source>
</evidence>
<sequence>MEPRRFPQRAPRGGGLRGSASHSRGPSDPAHDGRRGGRRAAPVIKKFDLFDHFEDAPGGGTIFHGIPHGWGQRIAASATAGATSGSETGTASTEVLPIDPLSCPMVEEWLSSLRPSPAQLQAGADFIGSAELKANPECLMRCVGEVSASKMLGDKAGPPPGEDEAADSAWMFLANNLQLFAQGADEMVAAAPEDRKEDVETLLAKLFTPRGILFHLRGLARELWRAAREAPHPAAGGSAMDVDAGGGSINWSACWAWDRHIGKEPFSEVGIVGDFLLSAVAMLIRRGLLETWRETVCPIDQHRDYFEEGGTVKWVSIHPCMHWACARCAKKWKAWCREKREGRFTCPVCNGEIAFTVPAFRPE</sequence>
<dbReference type="AlphaFoldDB" id="A0A6U8MN24"/>
<evidence type="ECO:0000313" key="2">
    <source>
        <dbReference type="EMBL" id="CAE0529122.1"/>
    </source>
</evidence>